<evidence type="ECO:0000256" key="3">
    <source>
        <dbReference type="ARBA" id="ARBA00022448"/>
    </source>
</evidence>
<dbReference type="Pfam" id="PF02535">
    <property type="entry name" value="Zip"/>
    <property type="match status" value="1"/>
</dbReference>
<feature type="region of interest" description="Disordered" evidence="9">
    <location>
        <begin position="123"/>
        <end position="235"/>
    </location>
</feature>
<name>A0A0M8MYJ3_ESCWE</name>
<comment type="caution">
    <text evidence="8">Lacks conserved residue(s) required for the propagation of feature annotation.</text>
</comment>
<keyword evidence="6 8" id="KW-0406">Ion transport</keyword>
<dbReference type="STRING" id="150374.A0A0M8MYJ3"/>
<dbReference type="InterPro" id="IPR004698">
    <property type="entry name" value="Zn/Fe_permease_fun/pln"/>
</dbReference>
<dbReference type="EMBL" id="LGSR01000029">
    <property type="protein sequence ID" value="KOS16964.1"/>
    <property type="molecule type" value="Genomic_DNA"/>
</dbReference>
<feature type="transmembrane region" description="Helical" evidence="8">
    <location>
        <begin position="374"/>
        <end position="393"/>
    </location>
</feature>
<comment type="similarity">
    <text evidence="2 8">Belongs to the ZIP transporter (TC 2.A.5) family.</text>
</comment>
<keyword evidence="7 8" id="KW-0472">Membrane</keyword>
<reference evidence="10 11" key="1">
    <citation type="submission" date="2015-07" db="EMBL/GenBank/DDBJ databases">
        <title>The genome of the fungus Escovopsis weberi, a specialized disease agent of ant agriculture.</title>
        <authorList>
            <person name="de Man T.J."/>
            <person name="Stajich J.E."/>
            <person name="Kubicek C.P."/>
            <person name="Chenthamara K."/>
            <person name="Atanasova L."/>
            <person name="Druzhinina I.S."/>
            <person name="Birnbaum S."/>
            <person name="Barribeau S.M."/>
            <person name="Teiling C."/>
            <person name="Suen G."/>
            <person name="Currie C."/>
            <person name="Gerardo N.M."/>
        </authorList>
    </citation>
    <scope>NUCLEOTIDE SEQUENCE [LARGE SCALE GENOMIC DNA]</scope>
</reference>
<keyword evidence="4 8" id="KW-0812">Transmembrane</keyword>
<evidence type="ECO:0000256" key="2">
    <source>
        <dbReference type="ARBA" id="ARBA00006939"/>
    </source>
</evidence>
<evidence type="ECO:0000256" key="7">
    <source>
        <dbReference type="ARBA" id="ARBA00023136"/>
    </source>
</evidence>
<dbReference type="GO" id="GO:0000007">
    <property type="term" value="F:low-affinity zinc ion transmembrane transporter activity"/>
    <property type="evidence" value="ECO:0007669"/>
    <property type="project" value="EnsemblFungi"/>
</dbReference>
<feature type="transmembrane region" description="Helical" evidence="8">
    <location>
        <begin position="93"/>
        <end position="114"/>
    </location>
</feature>
<evidence type="ECO:0000256" key="6">
    <source>
        <dbReference type="ARBA" id="ARBA00023065"/>
    </source>
</evidence>
<proteinExistence type="inferred from homology"/>
<feature type="transmembrane region" description="Helical" evidence="8">
    <location>
        <begin position="302"/>
        <end position="323"/>
    </location>
</feature>
<feature type="transmembrane region" description="Helical" evidence="8">
    <location>
        <begin position="52"/>
        <end position="73"/>
    </location>
</feature>
<feature type="transmembrane region" description="Helical" evidence="8">
    <location>
        <begin position="21"/>
        <end position="40"/>
    </location>
</feature>
<evidence type="ECO:0000256" key="1">
    <source>
        <dbReference type="ARBA" id="ARBA00004141"/>
    </source>
</evidence>
<feature type="compositionally biased region" description="Basic and acidic residues" evidence="9">
    <location>
        <begin position="219"/>
        <end position="235"/>
    </location>
</feature>
<feature type="compositionally biased region" description="Basic and acidic residues" evidence="9">
    <location>
        <begin position="170"/>
        <end position="181"/>
    </location>
</feature>
<dbReference type="GO" id="GO:0071578">
    <property type="term" value="P:zinc ion import across plasma membrane"/>
    <property type="evidence" value="ECO:0007669"/>
    <property type="project" value="EnsemblFungi"/>
</dbReference>
<evidence type="ECO:0000313" key="10">
    <source>
        <dbReference type="EMBL" id="KOS16964.1"/>
    </source>
</evidence>
<comment type="caution">
    <text evidence="10">The sequence shown here is derived from an EMBL/GenBank/DDBJ whole genome shotgun (WGS) entry which is preliminary data.</text>
</comment>
<dbReference type="InterPro" id="IPR003689">
    <property type="entry name" value="ZIP"/>
</dbReference>
<keyword evidence="11" id="KW-1185">Reference proteome</keyword>
<evidence type="ECO:0000313" key="11">
    <source>
        <dbReference type="Proteomes" id="UP000053831"/>
    </source>
</evidence>
<evidence type="ECO:0000256" key="9">
    <source>
        <dbReference type="SAM" id="MobiDB-lite"/>
    </source>
</evidence>
<accession>A0A0M8MYJ3</accession>
<protein>
    <submittedName>
        <fullName evidence="10">Zinc-regulated transporter 2</fullName>
    </submittedName>
</protein>
<comment type="subcellular location">
    <subcellularLocation>
        <location evidence="1 8">Membrane</location>
        <topology evidence="1 8">Multi-pass membrane protein</topology>
    </subcellularLocation>
</comment>
<feature type="transmembrane region" description="Helical" evidence="8">
    <location>
        <begin position="335"/>
        <end position="354"/>
    </location>
</feature>
<keyword evidence="5 8" id="KW-1133">Transmembrane helix</keyword>
<feature type="transmembrane region" description="Helical" evidence="8">
    <location>
        <begin position="257"/>
        <end position="282"/>
    </location>
</feature>
<dbReference type="NCBIfam" id="TIGR00820">
    <property type="entry name" value="zip"/>
    <property type="match status" value="1"/>
</dbReference>
<dbReference type="GO" id="GO:0005886">
    <property type="term" value="C:plasma membrane"/>
    <property type="evidence" value="ECO:0007669"/>
    <property type="project" value="EnsemblFungi"/>
</dbReference>
<sequence>MADADSCSGEPANLSHRGLRIGSIFIIMAASLVGALLPVFLSRQHKMHVPKFTFFICKYVGTGVIIATAWMHLLDPAIDNLSDPCLEARLGDYPWALAIGLMTVMVMFFVELLAARIAGEDDDAHHSHAGSDGGSDPATLRLTTHRPPTKGSSSSSAGEGDGDGDGEGGGDGRRNGRREKSASTSKACPHDVERDGGLCSPDPKSIPGLPDDVSYPPGGEDHLAHGREHKEGDEHNGLAGQLTALFILEFGVVFHSVFIGLTLGTTQDLVLLLIVLVFHQMFEGLGLGSRLATAPWPRDKQWLPYVLALAFALSSPVGIAAGIGARPSNANTQKLVNGIFDAISAGILMYTGLVELLAHEFMFNPHMRKAPLKIQLFAFGCVCFGVAVMALLAKWA</sequence>
<evidence type="ECO:0000256" key="8">
    <source>
        <dbReference type="RuleBase" id="RU362088"/>
    </source>
</evidence>
<evidence type="ECO:0000256" key="5">
    <source>
        <dbReference type="ARBA" id="ARBA00022989"/>
    </source>
</evidence>
<dbReference type="PANTHER" id="PTHR11040">
    <property type="entry name" value="ZINC/IRON TRANSPORTER"/>
    <property type="match status" value="1"/>
</dbReference>
<dbReference type="PANTHER" id="PTHR11040:SF69">
    <property type="entry name" value="ZINC-REGULATED TRANSPORTER 2"/>
    <property type="match status" value="1"/>
</dbReference>
<dbReference type="AlphaFoldDB" id="A0A0M8MYJ3"/>
<organism evidence="10 11">
    <name type="scientific">Escovopsis weberi</name>
    <dbReference type="NCBI Taxonomy" id="150374"/>
    <lineage>
        <taxon>Eukaryota</taxon>
        <taxon>Fungi</taxon>
        <taxon>Dikarya</taxon>
        <taxon>Ascomycota</taxon>
        <taxon>Pezizomycotina</taxon>
        <taxon>Sordariomycetes</taxon>
        <taxon>Hypocreomycetidae</taxon>
        <taxon>Hypocreales</taxon>
        <taxon>Hypocreaceae</taxon>
        <taxon>Escovopsis</taxon>
    </lineage>
</organism>
<evidence type="ECO:0000256" key="4">
    <source>
        <dbReference type="ARBA" id="ARBA00022692"/>
    </source>
</evidence>
<dbReference type="OrthoDB" id="448280at2759"/>
<gene>
    <name evidence="10" type="ORF">ESCO_004641</name>
</gene>
<keyword evidence="3 8" id="KW-0813">Transport</keyword>
<dbReference type="Proteomes" id="UP000053831">
    <property type="component" value="Unassembled WGS sequence"/>
</dbReference>